<gene>
    <name evidence="2" type="ORF">H6A60_02335</name>
</gene>
<organism evidence="2 3">
    <name type="scientific">Sutterella massiliensis</name>
    <dbReference type="NCBI Taxonomy" id="1816689"/>
    <lineage>
        <taxon>Bacteria</taxon>
        <taxon>Pseudomonadati</taxon>
        <taxon>Pseudomonadota</taxon>
        <taxon>Betaproteobacteria</taxon>
        <taxon>Burkholderiales</taxon>
        <taxon>Sutterellaceae</taxon>
        <taxon>Sutterella</taxon>
    </lineage>
</organism>
<keyword evidence="3" id="KW-1185">Reference proteome</keyword>
<dbReference type="InterPro" id="IPR006311">
    <property type="entry name" value="TAT_signal"/>
</dbReference>
<accession>A0ABS2DRJ5</accession>
<feature type="signal peptide" evidence="1">
    <location>
        <begin position="1"/>
        <end position="29"/>
    </location>
</feature>
<reference evidence="2 3" key="1">
    <citation type="journal article" date="2021" name="Sci. Rep.">
        <title>The distribution of antibiotic resistance genes in chicken gut microbiota commensals.</title>
        <authorList>
            <person name="Juricova H."/>
            <person name="Matiasovicova J."/>
            <person name="Kubasova T."/>
            <person name="Cejkova D."/>
            <person name="Rychlik I."/>
        </authorList>
    </citation>
    <scope>NUCLEOTIDE SEQUENCE [LARGE SCALE GENOMIC DNA]</scope>
    <source>
        <strain evidence="2 3">An829</strain>
    </source>
</reference>
<sequence length="203" mass="22850">MDRRSALRAAFAAGLAAAGASGAPLLANAYESKWPAKPRVPTDLNLEELFVELEKGGKGLRISEVKDAPTVYMLFDTQCSWCVWEEAQFEPFFDKVNFVWFPVALLSPWSPLQGAAILAAKDPIAAWKLHRDHFKDPDFRGLDVRKMDIPFDMQKAVWDNSKIYRRAGGREVPFGVMKTTNGRYVPIPEMKREEFVSVTGIDL</sequence>
<dbReference type="EMBL" id="JACJJC010000002">
    <property type="protein sequence ID" value="MBM6703345.1"/>
    <property type="molecule type" value="Genomic_DNA"/>
</dbReference>
<dbReference type="Proteomes" id="UP000715095">
    <property type="component" value="Unassembled WGS sequence"/>
</dbReference>
<evidence type="ECO:0000313" key="3">
    <source>
        <dbReference type="Proteomes" id="UP000715095"/>
    </source>
</evidence>
<dbReference type="SUPFAM" id="SSF52833">
    <property type="entry name" value="Thioredoxin-like"/>
    <property type="match status" value="1"/>
</dbReference>
<comment type="caution">
    <text evidence="2">The sequence shown here is derived from an EMBL/GenBank/DDBJ whole genome shotgun (WGS) entry which is preliminary data.</text>
</comment>
<evidence type="ECO:0000256" key="1">
    <source>
        <dbReference type="SAM" id="SignalP"/>
    </source>
</evidence>
<dbReference type="PROSITE" id="PS51318">
    <property type="entry name" value="TAT"/>
    <property type="match status" value="1"/>
</dbReference>
<dbReference type="InterPro" id="IPR036249">
    <property type="entry name" value="Thioredoxin-like_sf"/>
</dbReference>
<dbReference type="Gene3D" id="3.40.30.10">
    <property type="entry name" value="Glutaredoxin"/>
    <property type="match status" value="1"/>
</dbReference>
<protein>
    <recommendedName>
        <fullName evidence="4">Tat pathway signal protein</fullName>
    </recommendedName>
</protein>
<evidence type="ECO:0008006" key="4">
    <source>
        <dbReference type="Google" id="ProtNLM"/>
    </source>
</evidence>
<proteinExistence type="predicted"/>
<feature type="chain" id="PRO_5046502519" description="Tat pathway signal protein" evidence="1">
    <location>
        <begin position="30"/>
        <end position="203"/>
    </location>
</feature>
<evidence type="ECO:0000313" key="2">
    <source>
        <dbReference type="EMBL" id="MBM6703345.1"/>
    </source>
</evidence>
<name>A0ABS2DRJ5_9BURK</name>
<keyword evidence="1" id="KW-0732">Signal</keyword>